<comment type="caution">
    <text evidence="4">The sequence shown here is derived from an EMBL/GenBank/DDBJ whole genome shotgun (WGS) entry which is preliminary data.</text>
</comment>
<dbReference type="GO" id="GO:0005525">
    <property type="term" value="F:GTP binding"/>
    <property type="evidence" value="ECO:0007669"/>
    <property type="project" value="UniProtKB-KW"/>
</dbReference>
<sequence>MSLKEIAEAANIAGKIKKKYSSLFSAEEKEYAIIINKTLIKNHFVRLDSLYAIRLVNYEKDDKGIQVKAVKRFPNLTDFYLKKSEAIKEAKKIKEDPESIRQCVYEYETYEDTVENILLIGITGAGKSTLANTISNTNRFQESEGSVSQTKTFQTENFNVGEINYRVVDTVGFADTGLSYKEITYRLAEAIHIMKNGIKQVYVVIGGFANEDIKTFEYAEAIFGKDIFKYTTIVRTRFEDFENEDRCEEDRNKLKKENEIKNAKFFHWINSCKIIYINTPPVGEKRSEENMRDREKSREKLLNHLKSCKGSFKLNNWDKVCVKINDHMNVIRLNKLNEKTGYKLINELMELQNKLVRKFNNECRSVI</sequence>
<dbReference type="InterPro" id="IPR027417">
    <property type="entry name" value="P-loop_NTPase"/>
</dbReference>
<keyword evidence="5" id="KW-1185">Reference proteome</keyword>
<name>A0A9N8V612_9GLOM</name>
<dbReference type="SUPFAM" id="SSF52540">
    <property type="entry name" value="P-loop containing nucleoside triphosphate hydrolases"/>
    <property type="match status" value="1"/>
</dbReference>
<dbReference type="InterPro" id="IPR006703">
    <property type="entry name" value="G_AIG1"/>
</dbReference>
<dbReference type="AlphaFoldDB" id="A0A9N8V612"/>
<organism evidence="4 5">
    <name type="scientific">Acaulospora morrowiae</name>
    <dbReference type="NCBI Taxonomy" id="94023"/>
    <lineage>
        <taxon>Eukaryota</taxon>
        <taxon>Fungi</taxon>
        <taxon>Fungi incertae sedis</taxon>
        <taxon>Mucoromycota</taxon>
        <taxon>Glomeromycotina</taxon>
        <taxon>Glomeromycetes</taxon>
        <taxon>Diversisporales</taxon>
        <taxon>Acaulosporaceae</taxon>
        <taxon>Acaulospora</taxon>
    </lineage>
</organism>
<protein>
    <submittedName>
        <fullName evidence="4">4802_t:CDS:1</fullName>
    </submittedName>
</protein>
<dbReference type="Proteomes" id="UP000789342">
    <property type="component" value="Unassembled WGS sequence"/>
</dbReference>
<feature type="domain" description="AIG1-type G" evidence="3">
    <location>
        <begin position="116"/>
        <end position="245"/>
    </location>
</feature>
<reference evidence="4" key="1">
    <citation type="submission" date="2021-06" db="EMBL/GenBank/DDBJ databases">
        <authorList>
            <person name="Kallberg Y."/>
            <person name="Tangrot J."/>
            <person name="Rosling A."/>
        </authorList>
    </citation>
    <scope>NUCLEOTIDE SEQUENCE</scope>
    <source>
        <strain evidence="4">CL551</strain>
    </source>
</reference>
<dbReference type="Gene3D" id="3.40.50.300">
    <property type="entry name" value="P-loop containing nucleotide triphosphate hydrolases"/>
    <property type="match status" value="1"/>
</dbReference>
<gene>
    <name evidence="4" type="ORF">AMORRO_LOCUS156</name>
</gene>
<evidence type="ECO:0000313" key="5">
    <source>
        <dbReference type="Proteomes" id="UP000789342"/>
    </source>
</evidence>
<evidence type="ECO:0000256" key="2">
    <source>
        <dbReference type="ARBA" id="ARBA00023134"/>
    </source>
</evidence>
<dbReference type="PANTHER" id="PTHR10903">
    <property type="entry name" value="GTPASE, IMAP FAMILY MEMBER-RELATED"/>
    <property type="match status" value="1"/>
</dbReference>
<dbReference type="OrthoDB" id="8954335at2759"/>
<evidence type="ECO:0000259" key="3">
    <source>
        <dbReference type="Pfam" id="PF04548"/>
    </source>
</evidence>
<evidence type="ECO:0000256" key="1">
    <source>
        <dbReference type="ARBA" id="ARBA00022741"/>
    </source>
</evidence>
<evidence type="ECO:0000313" key="4">
    <source>
        <dbReference type="EMBL" id="CAG8439289.1"/>
    </source>
</evidence>
<dbReference type="EMBL" id="CAJVPV010000032">
    <property type="protein sequence ID" value="CAG8439289.1"/>
    <property type="molecule type" value="Genomic_DNA"/>
</dbReference>
<dbReference type="InterPro" id="IPR045058">
    <property type="entry name" value="GIMA/IAN/Toc"/>
</dbReference>
<accession>A0A9N8V612</accession>
<proteinExistence type="predicted"/>
<dbReference type="Pfam" id="PF04548">
    <property type="entry name" value="AIG1"/>
    <property type="match status" value="1"/>
</dbReference>
<dbReference type="PANTHER" id="PTHR10903:SF184">
    <property type="entry name" value="GTP-BINDING PROTEIN A"/>
    <property type="match status" value="1"/>
</dbReference>
<keyword evidence="2" id="KW-0342">GTP-binding</keyword>
<keyword evidence="1" id="KW-0547">Nucleotide-binding</keyword>